<dbReference type="Gene3D" id="3.90.1140.10">
    <property type="entry name" value="Cyclic phosphodiesterase"/>
    <property type="match status" value="1"/>
</dbReference>
<dbReference type="Proteomes" id="UP000297053">
    <property type="component" value="Chromosome"/>
</dbReference>
<dbReference type="SUPFAM" id="SSF55144">
    <property type="entry name" value="LigT-like"/>
    <property type="match status" value="1"/>
</dbReference>
<gene>
    <name evidence="3" type="primary">thpR</name>
    <name evidence="3" type="ORF">E5139_09365</name>
</gene>
<comment type="catalytic activity">
    <reaction evidence="2">
        <text>a 3'-end 2',3'-cyclophospho-ribonucleotide-RNA + H2O = a 3'-end 2'-phospho-ribonucleotide-RNA + H(+)</text>
        <dbReference type="Rhea" id="RHEA:11828"/>
        <dbReference type="Rhea" id="RHEA-COMP:10464"/>
        <dbReference type="Rhea" id="RHEA-COMP:17353"/>
        <dbReference type="ChEBI" id="CHEBI:15377"/>
        <dbReference type="ChEBI" id="CHEBI:15378"/>
        <dbReference type="ChEBI" id="CHEBI:83064"/>
        <dbReference type="ChEBI" id="CHEBI:173113"/>
        <dbReference type="EC" id="3.1.4.58"/>
    </reaction>
</comment>
<dbReference type="EMBL" id="CP039375">
    <property type="protein sequence ID" value="QCD65827.1"/>
    <property type="molecule type" value="Genomic_DNA"/>
</dbReference>
<dbReference type="GO" id="GO:0004113">
    <property type="term" value="F:2',3'-cyclic-nucleotide 3'-phosphodiesterase activity"/>
    <property type="evidence" value="ECO:0007669"/>
    <property type="project" value="InterPro"/>
</dbReference>
<dbReference type="GeneID" id="42179143"/>
<feature type="active site" description="Proton acceptor" evidence="2">
    <location>
        <position position="129"/>
    </location>
</feature>
<name>A0A4D6KD64_9EURY</name>
<evidence type="ECO:0000256" key="1">
    <source>
        <dbReference type="ARBA" id="ARBA00022801"/>
    </source>
</evidence>
<dbReference type="GO" id="GO:0008664">
    <property type="term" value="F:RNA 2',3'-cyclic 3'-phosphodiesterase activity"/>
    <property type="evidence" value="ECO:0007669"/>
    <property type="project" value="UniProtKB-EC"/>
</dbReference>
<dbReference type="InterPro" id="IPR004175">
    <property type="entry name" value="RNA_CPDase"/>
</dbReference>
<comment type="similarity">
    <text evidence="2">Belongs to the 2H phosphoesterase superfamily. ThpR family.</text>
</comment>
<evidence type="ECO:0000313" key="3">
    <source>
        <dbReference type="EMBL" id="QCD65827.1"/>
    </source>
</evidence>
<reference evidence="3 4" key="1">
    <citation type="submission" date="2019-04" db="EMBL/GenBank/DDBJ databases">
        <title>Complete genome sequence of Arthrobacter sp. ZXY-2 associated with effective atrazine degradation and salt adaptation.</title>
        <authorList>
            <person name="Zhao X."/>
        </authorList>
    </citation>
    <scope>NUCLEOTIDE SEQUENCE [LARGE SCALE GENOMIC DNA]</scope>
    <source>
        <strain evidence="4">ZP60</strain>
    </source>
</reference>
<dbReference type="PANTHER" id="PTHR35561">
    <property type="entry name" value="RNA 2',3'-CYCLIC PHOSPHODIESTERASE"/>
    <property type="match status" value="1"/>
</dbReference>
<reference evidence="3 4" key="2">
    <citation type="submission" date="2019-04" db="EMBL/GenBank/DDBJ databases">
        <authorList>
            <person name="Yang S."/>
            <person name="Wei W."/>
        </authorList>
    </citation>
    <scope>NUCLEOTIDE SEQUENCE [LARGE SCALE GENOMIC DNA]</scope>
    <source>
        <strain evidence="4">ZP60</strain>
    </source>
</reference>
<dbReference type="Pfam" id="PF13563">
    <property type="entry name" value="2_5_RNA_ligase2"/>
    <property type="match status" value="1"/>
</dbReference>
<evidence type="ECO:0000256" key="2">
    <source>
        <dbReference type="HAMAP-Rule" id="MF_01940"/>
    </source>
</evidence>
<protein>
    <recommendedName>
        <fullName evidence="2">RNA 2',3'-cyclic phosphodiesterase</fullName>
        <shortName evidence="2">RNA 2',3'-CPDase</shortName>
        <ecNumber evidence="2">3.1.4.58</ecNumber>
    </recommendedName>
</protein>
<dbReference type="NCBIfam" id="TIGR02258">
    <property type="entry name" value="2_5_ligase"/>
    <property type="match status" value="1"/>
</dbReference>
<proteinExistence type="inferred from homology"/>
<dbReference type="HAMAP" id="MF_01940">
    <property type="entry name" value="RNA_CPDase"/>
    <property type="match status" value="1"/>
</dbReference>
<organism evidence="3 4">
    <name type="scientific">Halomicrobium mukohataei</name>
    <dbReference type="NCBI Taxonomy" id="57705"/>
    <lineage>
        <taxon>Archaea</taxon>
        <taxon>Methanobacteriati</taxon>
        <taxon>Methanobacteriota</taxon>
        <taxon>Stenosarchaea group</taxon>
        <taxon>Halobacteria</taxon>
        <taxon>Halobacteriales</taxon>
        <taxon>Haloarculaceae</taxon>
        <taxon>Halomicrobium</taxon>
    </lineage>
</organism>
<sequence>MSKRLFVSVGLDGLAEAVATVQEPFVDASGLNHVDPEQAHVTLQFLGETEPHRVDELVEELHAAVADSGVGPFTVSFEGLGVFPSLDYITVVWLGVDAGSEQLTRLHDAIEDRTTAMGFEPSDHEFTPHVTLARMNHAGDKELVQELVRERDPTAGTRRVEEIRLTESVHTDAGPLYSTIASVPLS</sequence>
<dbReference type="GeneID" id="8410758"/>
<dbReference type="RefSeq" id="WP_015762206.1">
    <property type="nucleotide sequence ID" value="NZ_CP039375.1"/>
</dbReference>
<dbReference type="EC" id="3.1.4.58" evidence="2"/>
<accession>A0A4D6KD64</accession>
<dbReference type="AlphaFoldDB" id="A0A4D6KD64"/>
<feature type="active site" description="Proton donor" evidence="2">
    <location>
        <position position="40"/>
    </location>
</feature>
<feature type="short sequence motif" description="HXTX 1" evidence="2">
    <location>
        <begin position="40"/>
        <end position="43"/>
    </location>
</feature>
<comment type="function">
    <text evidence="2">Hydrolyzes RNA 2',3'-cyclic phosphodiester to an RNA 2'-phosphomonoester.</text>
</comment>
<evidence type="ECO:0000313" key="4">
    <source>
        <dbReference type="Proteomes" id="UP000297053"/>
    </source>
</evidence>
<feature type="short sequence motif" description="HXTX 2" evidence="2">
    <location>
        <begin position="129"/>
        <end position="132"/>
    </location>
</feature>
<dbReference type="OMA" id="NYIRVIW"/>
<dbReference type="KEGG" id="halz:E5139_09365"/>
<dbReference type="InterPro" id="IPR009097">
    <property type="entry name" value="Cyclic_Pdiesterase"/>
</dbReference>
<keyword evidence="1 2" id="KW-0378">Hydrolase</keyword>
<dbReference type="PANTHER" id="PTHR35561:SF1">
    <property type="entry name" value="RNA 2',3'-CYCLIC PHOSPHODIESTERASE"/>
    <property type="match status" value="1"/>
</dbReference>